<reference evidence="2" key="1">
    <citation type="submission" date="2022-02" db="EMBL/GenBank/DDBJ databases">
        <title>The genetically variable rfb locus in Leptospira is a mobile cassette and a molecular signature of serovar identity.</title>
        <authorList>
            <person name="Nieves C."/>
            <person name="Vincent A.T."/>
            <person name="Zarantonelli L."/>
            <person name="Picardeau M."/>
            <person name="Veyrier F.J."/>
            <person name="Buschiazzo A."/>
        </authorList>
    </citation>
    <scope>NUCLEOTIDE SEQUENCE</scope>
    <source>
        <strain evidence="2">IP1512017</strain>
    </source>
</reference>
<evidence type="ECO:0000256" key="1">
    <source>
        <dbReference type="SAM" id="MobiDB-lite"/>
    </source>
</evidence>
<gene>
    <name evidence="2" type="ORF">MAL03_12595</name>
</gene>
<sequence length="65" mass="7800">MIKPCRSYDQGEKMFNSEYKHKKIEESIQQAYHQNSDLNRNPIESENSEPKTKQIRVARPELYDK</sequence>
<dbReference type="RefSeq" id="WP_036032695.1">
    <property type="nucleotide sequence ID" value="NZ_CP091928.1"/>
</dbReference>
<accession>A0AAE9KC37</accession>
<name>A0AAE9KC37_9LEPT</name>
<feature type="region of interest" description="Disordered" evidence="1">
    <location>
        <begin position="31"/>
        <end position="65"/>
    </location>
</feature>
<dbReference type="AlphaFoldDB" id="A0AAE9KC37"/>
<dbReference type="EMBL" id="CP091957">
    <property type="protein sequence ID" value="UOG58427.1"/>
    <property type="molecule type" value="Genomic_DNA"/>
</dbReference>
<proteinExistence type="predicted"/>
<dbReference type="Proteomes" id="UP000829829">
    <property type="component" value="Chromosome 1"/>
</dbReference>
<feature type="compositionally biased region" description="Polar residues" evidence="1">
    <location>
        <begin position="31"/>
        <end position="45"/>
    </location>
</feature>
<organism evidence="2 3">
    <name type="scientific">Leptospira noguchii</name>
    <dbReference type="NCBI Taxonomy" id="28182"/>
    <lineage>
        <taxon>Bacteria</taxon>
        <taxon>Pseudomonadati</taxon>
        <taxon>Spirochaetota</taxon>
        <taxon>Spirochaetia</taxon>
        <taxon>Leptospirales</taxon>
        <taxon>Leptospiraceae</taxon>
        <taxon>Leptospira</taxon>
    </lineage>
</organism>
<evidence type="ECO:0000313" key="2">
    <source>
        <dbReference type="EMBL" id="UOG58427.1"/>
    </source>
</evidence>
<feature type="compositionally biased region" description="Basic and acidic residues" evidence="1">
    <location>
        <begin position="48"/>
        <end position="65"/>
    </location>
</feature>
<evidence type="ECO:0000313" key="3">
    <source>
        <dbReference type="Proteomes" id="UP000829829"/>
    </source>
</evidence>
<protein>
    <submittedName>
        <fullName evidence="2">Uncharacterized protein</fullName>
    </submittedName>
</protein>